<dbReference type="AlphaFoldDB" id="A0AAU8FFZ5"/>
<proteinExistence type="predicted"/>
<accession>A0AAU8FFZ5</accession>
<reference evidence="1" key="1">
    <citation type="submission" date="2024-06" db="EMBL/GenBank/DDBJ databases">
        <title>Sequencing and assembly of the genome of Dyadobacter sp. strain 676, a symbiont of Cyamopsis tetragonoloba.</title>
        <authorList>
            <person name="Guro P."/>
            <person name="Sazanova A."/>
            <person name="Kuznetsova I."/>
            <person name="Belimov A."/>
            <person name="Safronova V."/>
        </authorList>
    </citation>
    <scope>NUCLEOTIDE SEQUENCE</scope>
    <source>
        <strain evidence="1">676</strain>
    </source>
</reference>
<organism evidence="1">
    <name type="scientific">Dyadobacter sp. 676</name>
    <dbReference type="NCBI Taxonomy" id="3088362"/>
    <lineage>
        <taxon>Bacteria</taxon>
        <taxon>Pseudomonadati</taxon>
        <taxon>Bacteroidota</taxon>
        <taxon>Cytophagia</taxon>
        <taxon>Cytophagales</taxon>
        <taxon>Spirosomataceae</taxon>
        <taxon>Dyadobacter</taxon>
    </lineage>
</organism>
<dbReference type="SUPFAM" id="SSF69318">
    <property type="entry name" value="Integrin alpha N-terminal domain"/>
    <property type="match status" value="1"/>
</dbReference>
<protein>
    <recommendedName>
        <fullName evidence="2">VCBS repeat-containing protein</fullName>
    </recommendedName>
</protein>
<sequence length="237" mass="27039">MKIVYEKKIPRRNIRRVLLGCITLALLFAGGLWLTPAPERARYLSAPFRRSEDSARVSCGGLTLVLSESKDRCLNIQIARNGKYVSRFRDSTIRLAHCPDSVQIADINGDKQPDAKLTFGQADDHPGVVAMKQVYLISGQSYSIYSWVDFSNYLETDFNGDHAFELICTDSTIFNNQPYYKTEIYAFSGDKLTNVSLVYGYPKLTRIDKSPALIHPILTESDRRRLLSDRPRQFKFR</sequence>
<dbReference type="RefSeq" id="WP_353718781.1">
    <property type="nucleotide sequence ID" value="NZ_CP159289.1"/>
</dbReference>
<evidence type="ECO:0000313" key="1">
    <source>
        <dbReference type="EMBL" id="XCH23455.1"/>
    </source>
</evidence>
<gene>
    <name evidence="1" type="ORF">ABV298_24540</name>
</gene>
<evidence type="ECO:0008006" key="2">
    <source>
        <dbReference type="Google" id="ProtNLM"/>
    </source>
</evidence>
<dbReference type="InterPro" id="IPR028994">
    <property type="entry name" value="Integrin_alpha_N"/>
</dbReference>
<dbReference type="EMBL" id="CP159289">
    <property type="protein sequence ID" value="XCH23455.1"/>
    <property type="molecule type" value="Genomic_DNA"/>
</dbReference>
<name>A0AAU8FFZ5_9BACT</name>